<dbReference type="PANTHER" id="PTHR42879">
    <property type="entry name" value="3-OXOACYL-(ACYL-CARRIER-PROTEIN) REDUCTASE"/>
    <property type="match status" value="1"/>
</dbReference>
<protein>
    <recommendedName>
        <fullName evidence="3 10">3-oxoacyl-[acyl-carrier-protein] reductase</fullName>
        <ecNumber evidence="3 10">1.1.1.100</ecNumber>
    </recommendedName>
</protein>
<evidence type="ECO:0000313" key="12">
    <source>
        <dbReference type="EMBL" id="EEW93379.1"/>
    </source>
</evidence>
<keyword evidence="5 10" id="KW-0560">Oxidoreductase</keyword>
<dbReference type="PROSITE" id="PS00061">
    <property type="entry name" value="ADH_SHORT"/>
    <property type="match status" value="1"/>
</dbReference>
<evidence type="ECO:0000256" key="2">
    <source>
        <dbReference type="ARBA" id="ARBA00006484"/>
    </source>
</evidence>
<comment type="function">
    <text evidence="10">Catalyzes the NADPH-dependent reduction of beta-ketoacyl-ACP substrates to beta-hydroxyacyl-ACP products, the first reductive step in the elongation cycle of fatty acid biosynthesis.</text>
</comment>
<organism evidence="12 13">
    <name type="scientific">Granulicatella elegans ATCC 700633</name>
    <dbReference type="NCBI Taxonomy" id="626369"/>
    <lineage>
        <taxon>Bacteria</taxon>
        <taxon>Bacillati</taxon>
        <taxon>Bacillota</taxon>
        <taxon>Bacilli</taxon>
        <taxon>Lactobacillales</taxon>
        <taxon>Carnobacteriaceae</taxon>
        <taxon>Granulicatella</taxon>
    </lineage>
</organism>
<dbReference type="GO" id="GO:0051287">
    <property type="term" value="F:NAD binding"/>
    <property type="evidence" value="ECO:0007669"/>
    <property type="project" value="UniProtKB-UniRule"/>
</dbReference>
<comment type="subunit">
    <text evidence="10">Homotetramer.</text>
</comment>
<dbReference type="InterPro" id="IPR020904">
    <property type="entry name" value="Sc_DH/Rdtase_CS"/>
</dbReference>
<dbReference type="FunFam" id="3.40.50.720:FF:000173">
    <property type="entry name" value="3-oxoacyl-[acyl-carrier protein] reductase"/>
    <property type="match status" value="1"/>
</dbReference>
<dbReference type="InterPro" id="IPR057326">
    <property type="entry name" value="KR_dom"/>
</dbReference>
<sequence length="243" mass="26467">MKFIDKTVVVTGSRRGIGLGIALAFAKEGANIVLNATSEIDQEVLELFTPYQGEVLSVVGDISKFDVAESLVEQTIEKFSKIDVLINNAGITRDGLVLKMKEKDFDDVIDINLKGCFNLIRFASPYMVRQKSGSIINMTSIVGVSGNAGQVNYAASKAGIIGLTKSVAKEIGSRGITVNAIAPGYIDTEMTQALPEKIRKEWEKQIPMRKFGTVEDIAEACLYLAEQKYMTGQVLQINGGLYM</sequence>
<reference evidence="12" key="2">
    <citation type="submission" date="2011-10" db="EMBL/GenBank/DDBJ databases">
        <title>The Genome Sequence of Granulicatella elegans ATCC 700633.</title>
        <authorList>
            <consortium name="The Broad Institute Genome Sequencing Platform"/>
            <consortium name="The Broad Institute Genome Sequencing Center for Infectious Disease"/>
            <person name="Earl A."/>
            <person name="Ward D."/>
            <person name="Feldgarden M."/>
            <person name="Gevers D."/>
            <person name="Sibley C.D."/>
            <person name="Field T.R."/>
            <person name="Grinwis M."/>
            <person name="Eshaghurshan C.S."/>
            <person name="Surette M.G."/>
            <person name="Young S.K."/>
            <person name="Zeng Q."/>
            <person name="Gargeya S."/>
            <person name="Fitzgerald M."/>
            <person name="Haas B."/>
            <person name="Abouelleil A."/>
            <person name="Alvarado L."/>
            <person name="Arachchi H.M."/>
            <person name="Berlin A."/>
            <person name="Brown A."/>
            <person name="Chapman S.B."/>
            <person name="Chen Z."/>
            <person name="Dunbar C."/>
            <person name="Freedman E."/>
            <person name="Gearin G."/>
            <person name="Goldberg J."/>
            <person name="Griggs A."/>
            <person name="Gujja S."/>
            <person name="Heiman D."/>
            <person name="Howarth C."/>
            <person name="Larson L."/>
            <person name="Lui A."/>
            <person name="MacDonald P.J.P."/>
            <person name="Montmayeur A."/>
            <person name="Murphy C."/>
            <person name="Neiman D."/>
            <person name="Pearson M."/>
            <person name="Priest M."/>
            <person name="Roberts A."/>
            <person name="Saif S."/>
            <person name="Shea T."/>
            <person name="Shenoy N."/>
            <person name="Sisk P."/>
            <person name="Stolte C."/>
            <person name="Sykes S."/>
            <person name="Wortman J."/>
            <person name="Nusbaum C."/>
            <person name="Birren B."/>
        </authorList>
    </citation>
    <scope>NUCLEOTIDE SEQUENCE [LARGE SCALE GENOMIC DNA]</scope>
    <source>
        <strain evidence="12">ATCC 700633</strain>
    </source>
</reference>
<dbReference type="NCBIfam" id="NF009466">
    <property type="entry name" value="PRK12826.1-2"/>
    <property type="match status" value="1"/>
</dbReference>
<dbReference type="CDD" id="cd05333">
    <property type="entry name" value="BKR_SDR_c"/>
    <property type="match status" value="1"/>
</dbReference>
<dbReference type="Gene3D" id="3.40.50.720">
    <property type="entry name" value="NAD(P)-binding Rossmann-like Domain"/>
    <property type="match status" value="1"/>
</dbReference>
<accession>D0BJX6</accession>
<comment type="pathway">
    <text evidence="1 10">Lipid metabolism; fatty acid biosynthesis.</text>
</comment>
<comment type="caution">
    <text evidence="12">The sequence shown here is derived from an EMBL/GenBank/DDBJ whole genome shotgun (WGS) entry which is preliminary data.</text>
</comment>
<name>D0BJX6_9LACT</name>
<feature type="binding site" evidence="9">
    <location>
        <begin position="12"/>
        <end position="15"/>
    </location>
    <ligand>
        <name>NADP(+)</name>
        <dbReference type="ChEBI" id="CHEBI:58349"/>
    </ligand>
</feature>
<dbReference type="RefSeq" id="WP_006702535.1">
    <property type="nucleotide sequence ID" value="NZ_KI391971.1"/>
</dbReference>
<keyword evidence="10" id="KW-0443">Lipid metabolism</keyword>
<evidence type="ECO:0000256" key="4">
    <source>
        <dbReference type="ARBA" id="ARBA00022832"/>
    </source>
</evidence>
<feature type="active site" description="Proton acceptor" evidence="8">
    <location>
        <position position="153"/>
    </location>
</feature>
<dbReference type="UniPathway" id="UPA00094"/>
<keyword evidence="9 10" id="KW-0521">NADP</keyword>
<dbReference type="PANTHER" id="PTHR42879:SF2">
    <property type="entry name" value="3-OXOACYL-[ACYL-CARRIER-PROTEIN] REDUCTASE FABG"/>
    <property type="match status" value="1"/>
</dbReference>
<feature type="binding site" evidence="9">
    <location>
        <position position="88"/>
    </location>
    <ligand>
        <name>NADP(+)</name>
        <dbReference type="ChEBI" id="CHEBI:58349"/>
    </ligand>
</feature>
<dbReference type="HOGENOM" id="CLU_010194_1_3_9"/>
<dbReference type="NCBIfam" id="NF005559">
    <property type="entry name" value="PRK07231.1"/>
    <property type="match status" value="1"/>
</dbReference>
<dbReference type="STRING" id="626369.HMPREF0446_00261"/>
<evidence type="ECO:0000256" key="5">
    <source>
        <dbReference type="ARBA" id="ARBA00023002"/>
    </source>
</evidence>
<dbReference type="EMBL" id="ACRF02000014">
    <property type="protein sequence ID" value="EEW93379.1"/>
    <property type="molecule type" value="Genomic_DNA"/>
</dbReference>
<dbReference type="InterPro" id="IPR050259">
    <property type="entry name" value="SDR"/>
</dbReference>
<evidence type="ECO:0000256" key="10">
    <source>
        <dbReference type="RuleBase" id="RU366074"/>
    </source>
</evidence>
<evidence type="ECO:0000256" key="8">
    <source>
        <dbReference type="PIRSR" id="PIRSR611284-1"/>
    </source>
</evidence>
<evidence type="ECO:0000256" key="7">
    <source>
        <dbReference type="ARBA" id="ARBA00048508"/>
    </source>
</evidence>
<dbReference type="InterPro" id="IPR036291">
    <property type="entry name" value="NAD(P)-bd_dom_sf"/>
</dbReference>
<dbReference type="InterPro" id="IPR002347">
    <property type="entry name" value="SDR_fam"/>
</dbReference>
<dbReference type="SMART" id="SM00822">
    <property type="entry name" value="PKS_KR"/>
    <property type="match status" value="1"/>
</dbReference>
<dbReference type="InterPro" id="IPR011284">
    <property type="entry name" value="3oxo_ACP_reduc"/>
</dbReference>
<reference evidence="12" key="1">
    <citation type="submission" date="2009-09" db="EMBL/GenBank/DDBJ databases">
        <authorList>
            <consortium name="The Broad Institute Genome Sequencing Platform"/>
            <person name="Ward D."/>
            <person name="Feldgarden M."/>
            <person name="Earl A."/>
            <person name="Young S.K."/>
            <person name="Zeng Q."/>
            <person name="Koehrsen M."/>
            <person name="Alvarado L."/>
            <person name="Berlin A."/>
            <person name="Bochicchio J."/>
            <person name="Borenstein D."/>
            <person name="Chapman S.B."/>
            <person name="Chen Z."/>
            <person name="Engels R."/>
            <person name="Freedman E."/>
            <person name="Gellesch M."/>
            <person name="Goldberg J."/>
            <person name="Griggs A."/>
            <person name="Gujja S."/>
            <person name="Heilman E."/>
            <person name="Heiman D."/>
            <person name="Hepburn T."/>
            <person name="Howarth C."/>
            <person name="Jen D."/>
            <person name="Larson L."/>
            <person name="Lewis B."/>
            <person name="Mehta T."/>
            <person name="Park D."/>
            <person name="Pearson M."/>
            <person name="Roberts A."/>
            <person name="Saif S."/>
            <person name="Shea T."/>
            <person name="Shenoy N."/>
            <person name="Sisk P."/>
            <person name="Stolte C."/>
            <person name="Sykes S."/>
            <person name="Thomson T."/>
            <person name="Walk T."/>
            <person name="White J."/>
            <person name="Yandava C."/>
            <person name="Sibley C.D."/>
            <person name="Field T.R."/>
            <person name="Grinwis M."/>
            <person name="Eshaghurshan C.S."/>
            <person name="Surette M.G."/>
            <person name="Haas B."/>
            <person name="Nusbaum C."/>
            <person name="Birren B."/>
        </authorList>
    </citation>
    <scope>NUCLEOTIDE SEQUENCE [LARGE SCALE GENOMIC DNA]</scope>
    <source>
        <strain evidence="12">ATCC 700633</strain>
    </source>
</reference>
<feature type="binding site" evidence="9">
    <location>
        <position position="186"/>
    </location>
    <ligand>
        <name>NADP(+)</name>
        <dbReference type="ChEBI" id="CHEBI:58349"/>
    </ligand>
</feature>
<comment type="catalytic activity">
    <reaction evidence="7 10">
        <text>a (3R)-hydroxyacyl-[ACP] + NADP(+) = a 3-oxoacyl-[ACP] + NADPH + H(+)</text>
        <dbReference type="Rhea" id="RHEA:17397"/>
        <dbReference type="Rhea" id="RHEA-COMP:9916"/>
        <dbReference type="Rhea" id="RHEA-COMP:9945"/>
        <dbReference type="ChEBI" id="CHEBI:15378"/>
        <dbReference type="ChEBI" id="CHEBI:57783"/>
        <dbReference type="ChEBI" id="CHEBI:58349"/>
        <dbReference type="ChEBI" id="CHEBI:78776"/>
        <dbReference type="ChEBI" id="CHEBI:78827"/>
        <dbReference type="EC" id="1.1.1.100"/>
    </reaction>
</comment>
<dbReference type="OrthoDB" id="9803333at2"/>
<dbReference type="Proteomes" id="UP000002939">
    <property type="component" value="Unassembled WGS sequence"/>
</dbReference>
<comment type="similarity">
    <text evidence="2 10">Belongs to the short-chain dehydrogenases/reductases (SDR) family.</text>
</comment>
<gene>
    <name evidence="12" type="ORF">HMPREF0446_00261</name>
</gene>
<keyword evidence="4 10" id="KW-0276">Fatty acid metabolism</keyword>
<dbReference type="eggNOG" id="COG1028">
    <property type="taxonomic scope" value="Bacteria"/>
</dbReference>
<dbReference type="EC" id="1.1.1.100" evidence="3 10"/>
<evidence type="ECO:0000313" key="13">
    <source>
        <dbReference type="Proteomes" id="UP000002939"/>
    </source>
</evidence>
<evidence type="ECO:0000256" key="9">
    <source>
        <dbReference type="PIRSR" id="PIRSR611284-2"/>
    </source>
</evidence>
<feature type="domain" description="Ketoreductase" evidence="11">
    <location>
        <begin position="6"/>
        <end position="184"/>
    </location>
</feature>
<keyword evidence="6 10" id="KW-0275">Fatty acid biosynthesis</keyword>
<feature type="binding site" evidence="9">
    <location>
        <position position="37"/>
    </location>
    <ligand>
        <name>NADP(+)</name>
        <dbReference type="ChEBI" id="CHEBI:58349"/>
    </ligand>
</feature>
<dbReference type="GO" id="GO:0004316">
    <property type="term" value="F:3-oxoacyl-[acyl-carrier-protein] reductase (NADPH) activity"/>
    <property type="evidence" value="ECO:0007669"/>
    <property type="project" value="UniProtKB-UniRule"/>
</dbReference>
<dbReference type="PRINTS" id="PR00081">
    <property type="entry name" value="GDHRDH"/>
</dbReference>
<evidence type="ECO:0000256" key="3">
    <source>
        <dbReference type="ARBA" id="ARBA00012948"/>
    </source>
</evidence>
<proteinExistence type="inferred from homology"/>
<evidence type="ECO:0000259" key="11">
    <source>
        <dbReference type="SMART" id="SM00822"/>
    </source>
</evidence>
<dbReference type="AlphaFoldDB" id="D0BJX6"/>
<keyword evidence="10" id="KW-0444">Lipid biosynthesis</keyword>
<dbReference type="SUPFAM" id="SSF51735">
    <property type="entry name" value="NAD(P)-binding Rossmann-fold domains"/>
    <property type="match status" value="1"/>
</dbReference>
<dbReference type="GO" id="GO:0006633">
    <property type="term" value="P:fatty acid biosynthetic process"/>
    <property type="evidence" value="ECO:0007669"/>
    <property type="project" value="UniProtKB-UniPathway"/>
</dbReference>
<feature type="binding site" evidence="9">
    <location>
        <begin position="153"/>
        <end position="157"/>
    </location>
    <ligand>
        <name>NADP(+)</name>
        <dbReference type="ChEBI" id="CHEBI:58349"/>
    </ligand>
</feature>
<evidence type="ECO:0000256" key="6">
    <source>
        <dbReference type="ARBA" id="ARBA00023160"/>
    </source>
</evidence>
<dbReference type="Pfam" id="PF13561">
    <property type="entry name" value="adh_short_C2"/>
    <property type="match status" value="1"/>
</dbReference>
<dbReference type="PRINTS" id="PR00080">
    <property type="entry name" value="SDRFAMILY"/>
</dbReference>
<evidence type="ECO:0000256" key="1">
    <source>
        <dbReference type="ARBA" id="ARBA00005194"/>
    </source>
</evidence>
<dbReference type="NCBIfam" id="TIGR01830">
    <property type="entry name" value="3oxo_ACP_reduc"/>
    <property type="match status" value="1"/>
</dbReference>
<keyword evidence="13" id="KW-1185">Reference proteome</keyword>